<dbReference type="InterPro" id="IPR019289">
    <property type="entry name" value="Phage_tail_E/E"/>
</dbReference>
<protein>
    <submittedName>
        <fullName evidence="1">Phage tail assembly protein</fullName>
    </submittedName>
</protein>
<dbReference type="AlphaFoldDB" id="A0AAU0B4Q8"/>
<gene>
    <name evidence="1" type="ORF">NYR97_11350</name>
</gene>
<dbReference type="Proteomes" id="UP001302716">
    <property type="component" value="Chromosome"/>
</dbReference>
<reference evidence="1 2" key="1">
    <citation type="submission" date="2022-08" db="EMBL/GenBank/DDBJ databases">
        <title>Whole genome sequencing-based tracing of a 2022 introduction and outbreak of Xanthomonas hortorum pv. pelargonii.</title>
        <authorList>
            <person name="Iruegas-Bocardo F."/>
            <person name="Weisberg A.K."/>
            <person name="Riutta E.R."/>
            <person name="Kilday K."/>
            <person name="Bonkowski J.C."/>
            <person name="Creswell T."/>
            <person name="Daughtrey M.L."/>
            <person name="Rane K."/>
            <person name="Grunwald N.J."/>
            <person name="Chang J.H."/>
            <person name="Putnam M.L."/>
        </authorList>
    </citation>
    <scope>NUCLEOTIDE SEQUENCE [LARGE SCALE GENOMIC DNA]</scope>
    <source>
        <strain evidence="1 2">22-323</strain>
    </source>
</reference>
<keyword evidence="2" id="KW-1185">Reference proteome</keyword>
<proteinExistence type="predicted"/>
<name>A0AAU0B4Q8_9XANT</name>
<evidence type="ECO:0000313" key="1">
    <source>
        <dbReference type="EMBL" id="WOB47891.1"/>
    </source>
</evidence>
<accession>A0AAU0B4Q8</accession>
<dbReference type="Pfam" id="PF10109">
    <property type="entry name" value="Phage_TAC_7"/>
    <property type="match status" value="1"/>
</dbReference>
<sequence>MTPTFSPAIPLDQPIVRGEQTITEIKVRKPGAGELRGLKLADLLQMDVTALATLLPRISSPTLTTADVNAMDPADLVAVGQETVVFFLPKATRETDFPTA</sequence>
<evidence type="ECO:0000313" key="2">
    <source>
        <dbReference type="Proteomes" id="UP001302716"/>
    </source>
</evidence>
<dbReference type="EMBL" id="CP103836">
    <property type="protein sequence ID" value="WOB47891.1"/>
    <property type="molecule type" value="Genomic_DNA"/>
</dbReference>
<dbReference type="RefSeq" id="WP_228314727.1">
    <property type="nucleotide sequence ID" value="NZ_CP103836.1"/>
</dbReference>
<organism evidence="1 2">
    <name type="scientific">Xanthomonas hydrangeae</name>
    <dbReference type="NCBI Taxonomy" id="2775159"/>
    <lineage>
        <taxon>Bacteria</taxon>
        <taxon>Pseudomonadati</taxon>
        <taxon>Pseudomonadota</taxon>
        <taxon>Gammaproteobacteria</taxon>
        <taxon>Lysobacterales</taxon>
        <taxon>Lysobacteraceae</taxon>
        <taxon>Xanthomonas</taxon>
    </lineage>
</organism>